<sequence length="255" mass="29362">MASRRYLSPAYKERPVQASAVTRHGQSSADYDLSGHHLTELLENKLDRQATEIDRLTRDNKKLAASNVTLRQDLVDAHIEIKKRKKDILSIQEESDLQIRDCLDRIADIETDIRAGERIKRDLQEAESEARSLIAANCDLAYDIRNASQELEKEKKLSEMNADIDNLRQEPQKLQKTLELEKGANKEKVEQMQLMEKDLVLFAKEVERLRYKVLNAQKQAHAPNLPNDLRVAQYPLHRPSLHGSVSYLDQNGRPY</sequence>
<dbReference type="InterPro" id="IPR040353">
    <property type="entry name" value="FLX/FLX-like"/>
</dbReference>
<dbReference type="Proteomes" id="UP001454036">
    <property type="component" value="Unassembled WGS sequence"/>
</dbReference>
<dbReference type="AlphaFoldDB" id="A0AAV3RQ56"/>
<keyword evidence="9" id="KW-1185">Reference proteome</keyword>
<evidence type="ECO:0000256" key="5">
    <source>
        <dbReference type="ARBA" id="ARBA00023089"/>
    </source>
</evidence>
<dbReference type="PANTHER" id="PTHR33405:SF18">
    <property type="entry name" value="PROTEIN FLX-LIKE 4"/>
    <property type="match status" value="1"/>
</dbReference>
<dbReference type="PANTHER" id="PTHR33405">
    <property type="entry name" value="PROTEIN FLX-LIKE 2"/>
    <property type="match status" value="1"/>
</dbReference>
<accession>A0AAV3RQ56</accession>
<evidence type="ECO:0000256" key="3">
    <source>
        <dbReference type="ARBA" id="ARBA00022782"/>
    </source>
</evidence>
<dbReference type="GO" id="GO:0030154">
    <property type="term" value="P:cell differentiation"/>
    <property type="evidence" value="ECO:0007669"/>
    <property type="project" value="UniProtKB-KW"/>
</dbReference>
<keyword evidence="2" id="KW-0217">Developmental protein</keyword>
<comment type="similarity">
    <text evidence="1">Belongs to the FLX family.</text>
</comment>
<keyword evidence="5" id="KW-0287">Flowering</keyword>
<comment type="caution">
    <text evidence="8">The sequence shown here is derived from an EMBL/GenBank/DDBJ whole genome shotgun (WGS) entry which is preliminary data.</text>
</comment>
<evidence type="ECO:0000256" key="2">
    <source>
        <dbReference type="ARBA" id="ARBA00022473"/>
    </source>
</evidence>
<organism evidence="8 9">
    <name type="scientific">Lithospermum erythrorhizon</name>
    <name type="common">Purple gromwell</name>
    <name type="synonym">Lithospermum officinale var. erythrorhizon</name>
    <dbReference type="NCBI Taxonomy" id="34254"/>
    <lineage>
        <taxon>Eukaryota</taxon>
        <taxon>Viridiplantae</taxon>
        <taxon>Streptophyta</taxon>
        <taxon>Embryophyta</taxon>
        <taxon>Tracheophyta</taxon>
        <taxon>Spermatophyta</taxon>
        <taxon>Magnoliopsida</taxon>
        <taxon>eudicotyledons</taxon>
        <taxon>Gunneridae</taxon>
        <taxon>Pentapetalae</taxon>
        <taxon>asterids</taxon>
        <taxon>lamiids</taxon>
        <taxon>Boraginales</taxon>
        <taxon>Boraginaceae</taxon>
        <taxon>Boraginoideae</taxon>
        <taxon>Lithospermeae</taxon>
        <taxon>Lithospermum</taxon>
    </lineage>
</organism>
<feature type="region of interest" description="Disordered" evidence="7">
    <location>
        <begin position="1"/>
        <end position="21"/>
    </location>
</feature>
<feature type="coiled-coil region" evidence="6">
    <location>
        <begin position="39"/>
        <end position="73"/>
    </location>
</feature>
<evidence type="ECO:0000256" key="7">
    <source>
        <dbReference type="SAM" id="MobiDB-lite"/>
    </source>
</evidence>
<name>A0AAV3RQ56_LITER</name>
<protein>
    <submittedName>
        <fullName evidence="8">Uncharacterized protein</fullName>
    </submittedName>
</protein>
<gene>
    <name evidence="8" type="ORF">LIER_30865</name>
</gene>
<proteinExistence type="inferred from homology"/>
<keyword evidence="3" id="KW-0221">Differentiation</keyword>
<evidence type="ECO:0000313" key="8">
    <source>
        <dbReference type="EMBL" id="GAA0183457.1"/>
    </source>
</evidence>
<dbReference type="EMBL" id="BAABME010011244">
    <property type="protein sequence ID" value="GAA0183457.1"/>
    <property type="molecule type" value="Genomic_DNA"/>
</dbReference>
<reference evidence="8 9" key="1">
    <citation type="submission" date="2024-01" db="EMBL/GenBank/DDBJ databases">
        <title>The complete chloroplast genome sequence of Lithospermum erythrorhizon: insights into the phylogenetic relationship among Boraginaceae species and the maternal lineages of purple gromwells.</title>
        <authorList>
            <person name="Okada T."/>
            <person name="Watanabe K."/>
        </authorList>
    </citation>
    <scope>NUCLEOTIDE SEQUENCE [LARGE SCALE GENOMIC DNA]</scope>
</reference>
<dbReference type="GO" id="GO:0009908">
    <property type="term" value="P:flower development"/>
    <property type="evidence" value="ECO:0007669"/>
    <property type="project" value="UniProtKB-KW"/>
</dbReference>
<feature type="coiled-coil region" evidence="6">
    <location>
        <begin position="116"/>
        <end position="177"/>
    </location>
</feature>
<evidence type="ECO:0000313" key="9">
    <source>
        <dbReference type="Proteomes" id="UP001454036"/>
    </source>
</evidence>
<evidence type="ECO:0000256" key="6">
    <source>
        <dbReference type="SAM" id="Coils"/>
    </source>
</evidence>
<keyword evidence="4 6" id="KW-0175">Coiled coil</keyword>
<evidence type="ECO:0000256" key="1">
    <source>
        <dbReference type="ARBA" id="ARBA00005405"/>
    </source>
</evidence>
<evidence type="ECO:0000256" key="4">
    <source>
        <dbReference type="ARBA" id="ARBA00023054"/>
    </source>
</evidence>